<dbReference type="Proteomes" id="UP000319257">
    <property type="component" value="Unassembled WGS sequence"/>
</dbReference>
<dbReference type="EMBL" id="SKBQ01000060">
    <property type="protein sequence ID" value="TPX09965.1"/>
    <property type="molecule type" value="Genomic_DNA"/>
</dbReference>
<sequence length="280" mass="31033">MGWFWNTPPQSKPSTPPPTRAPPASSPYQQQSDPETDPEIQKFLSFFQEETKAIDSAQQQRPQSQERQQQNSASAPSSESSSSASSPPQSSSTPSWLSWRSSSSPAQQSEPPAAPTTSTQQPQQQEQQQPPPPTPADALRDSLLPTEMSCRQAFDLAWGCQSPVGQWNAIYRYGAVKPCSEHWDDFWFCMRVKSYGREAKQAAVRAHYRAKELRKYGPGRPSSEDVWQSRDRLVDRGSAFSVALEDDDGALSDAELSLAQMQRRKMVQESLAAAGAPKEA</sequence>
<comment type="caution">
    <text evidence="2">The sequence shown here is derived from an EMBL/GenBank/DDBJ whole genome shotgun (WGS) entry which is preliminary data.</text>
</comment>
<dbReference type="PANTHER" id="PTHR28052:SF1">
    <property type="entry name" value="UPF0545 PROTEIN C22ORF39"/>
    <property type="match status" value="1"/>
</dbReference>
<dbReference type="OrthoDB" id="2017405at2759"/>
<feature type="region of interest" description="Disordered" evidence="1">
    <location>
        <begin position="1"/>
        <end position="140"/>
    </location>
</feature>
<dbReference type="RefSeq" id="XP_030991676.1">
    <property type="nucleotide sequence ID" value="XM_031143708.1"/>
</dbReference>
<accession>A0A507AIH9</accession>
<dbReference type="PANTHER" id="PTHR28052">
    <property type="entry name" value="UPF0545 PROTEIN C22ORF39"/>
    <property type="match status" value="1"/>
</dbReference>
<dbReference type="AlphaFoldDB" id="A0A507AIH9"/>
<dbReference type="Pfam" id="PF11326">
    <property type="entry name" value="PANTS-like"/>
    <property type="match status" value="1"/>
</dbReference>
<evidence type="ECO:0000313" key="3">
    <source>
        <dbReference type="Proteomes" id="UP000319257"/>
    </source>
</evidence>
<evidence type="ECO:0008006" key="4">
    <source>
        <dbReference type="Google" id="ProtNLM"/>
    </source>
</evidence>
<dbReference type="InterPro" id="IPR021475">
    <property type="entry name" value="Pants/Emi1-like"/>
</dbReference>
<name>A0A507AIH9_9PEZI</name>
<dbReference type="InParanoid" id="A0A507AIH9"/>
<keyword evidence="3" id="KW-1185">Reference proteome</keyword>
<dbReference type="STRING" id="1093900.A0A507AIH9"/>
<evidence type="ECO:0000313" key="2">
    <source>
        <dbReference type="EMBL" id="TPX09965.1"/>
    </source>
</evidence>
<feature type="compositionally biased region" description="Pro residues" evidence="1">
    <location>
        <begin position="10"/>
        <end position="25"/>
    </location>
</feature>
<dbReference type="GeneID" id="41976259"/>
<evidence type="ECO:0000256" key="1">
    <source>
        <dbReference type="SAM" id="MobiDB-lite"/>
    </source>
</evidence>
<gene>
    <name evidence="2" type="ORF">E0L32_008812</name>
</gene>
<proteinExistence type="predicted"/>
<reference evidence="2 3" key="1">
    <citation type="submission" date="2019-06" db="EMBL/GenBank/DDBJ databases">
        <title>Draft genome sequence of the filamentous fungus Phialemoniopsis curvata isolated from diesel fuel.</title>
        <authorList>
            <person name="Varaljay V.A."/>
            <person name="Lyon W.J."/>
            <person name="Crouch A.L."/>
            <person name="Drake C.E."/>
            <person name="Hollomon J.M."/>
            <person name="Nadeau L.J."/>
            <person name="Nunn H.S."/>
            <person name="Stevenson B.S."/>
            <person name="Bojanowski C.L."/>
            <person name="Crookes-Goodson W.J."/>
        </authorList>
    </citation>
    <scope>NUCLEOTIDE SEQUENCE [LARGE SCALE GENOMIC DNA]</scope>
    <source>
        <strain evidence="2 3">D216</strain>
    </source>
</reference>
<organism evidence="2 3">
    <name type="scientific">Thyridium curvatum</name>
    <dbReference type="NCBI Taxonomy" id="1093900"/>
    <lineage>
        <taxon>Eukaryota</taxon>
        <taxon>Fungi</taxon>
        <taxon>Dikarya</taxon>
        <taxon>Ascomycota</taxon>
        <taxon>Pezizomycotina</taxon>
        <taxon>Sordariomycetes</taxon>
        <taxon>Sordariomycetidae</taxon>
        <taxon>Thyridiales</taxon>
        <taxon>Thyridiaceae</taxon>
        <taxon>Thyridium</taxon>
    </lineage>
</organism>
<protein>
    <recommendedName>
        <fullName evidence="4">Early meiotic induction protein 1</fullName>
    </recommendedName>
</protein>
<feature type="compositionally biased region" description="Low complexity" evidence="1">
    <location>
        <begin position="56"/>
        <end position="128"/>
    </location>
</feature>